<name>A0A6P5T4U6_PRUAV</name>
<proteinExistence type="predicted"/>
<feature type="region of interest" description="Disordered" evidence="1">
    <location>
        <begin position="38"/>
        <end position="71"/>
    </location>
</feature>
<feature type="region of interest" description="Disordered" evidence="1">
    <location>
        <begin position="157"/>
        <end position="177"/>
    </location>
</feature>
<protein>
    <submittedName>
        <fullName evidence="3">Uncharacterized protein LOC110763658</fullName>
    </submittedName>
</protein>
<dbReference type="PANTHER" id="PTHR33781">
    <property type="entry name" value="PROTEIN PHYTOCHROME KINASE SUBSTRATE 1-RELATED"/>
    <property type="match status" value="1"/>
</dbReference>
<evidence type="ECO:0000313" key="3">
    <source>
        <dbReference type="RefSeq" id="XP_021822182.1"/>
    </source>
</evidence>
<dbReference type="PANTHER" id="PTHR33781:SF1">
    <property type="entry name" value="PROTEIN PHYTOCHROME KINASE SUBSTRATE 4"/>
    <property type="match status" value="1"/>
</dbReference>
<evidence type="ECO:0000313" key="2">
    <source>
        <dbReference type="Proteomes" id="UP000515124"/>
    </source>
</evidence>
<gene>
    <name evidence="3" type="primary">LOC110763658</name>
</gene>
<dbReference type="Proteomes" id="UP000515124">
    <property type="component" value="Unplaced"/>
</dbReference>
<organism evidence="2 3">
    <name type="scientific">Prunus avium</name>
    <name type="common">Cherry</name>
    <name type="synonym">Cerasus avium</name>
    <dbReference type="NCBI Taxonomy" id="42229"/>
    <lineage>
        <taxon>Eukaryota</taxon>
        <taxon>Viridiplantae</taxon>
        <taxon>Streptophyta</taxon>
        <taxon>Embryophyta</taxon>
        <taxon>Tracheophyta</taxon>
        <taxon>Spermatophyta</taxon>
        <taxon>Magnoliopsida</taxon>
        <taxon>eudicotyledons</taxon>
        <taxon>Gunneridae</taxon>
        <taxon>Pentapetalae</taxon>
        <taxon>rosids</taxon>
        <taxon>fabids</taxon>
        <taxon>Rosales</taxon>
        <taxon>Rosaceae</taxon>
        <taxon>Amygdaloideae</taxon>
        <taxon>Amygdaleae</taxon>
        <taxon>Prunus</taxon>
    </lineage>
</organism>
<accession>A0A6P5T4U6</accession>
<sequence>MERSRVWRGVSGSSSSSSMFEKSRCHLRDRDDANSFWSNLRPNVDHGQQQQHAHHPHVADVDLKTPSPPPHPCTDDQEISVFDARKYLNNELSIINDIDTQKVSGETVSRFSWAAGSSISAVDDDNISYSSMGRNNYPRARSFHVVAASATAATTPTASSEASWNSQPGLLSRPRGPAGAANITFMTSLHSGSAANHNAAPHPYHDNVKEEKEMKKKLGVRWFSIFPTRRSRRCPCSGKKSVRVADPETKSSIPNMSSSVNRVGVGVGVRVGESITINNGNMATTNVVTAGDSNSSLIAPPIDNRRHLVWPGPERRRPEWDEHQQITANNMPRPTTTSGGFSFPILKVNGIGGTSTDASSDLFEIESFSTTYAQTQNYSRTRGESLDEEDAIGRGRRGLGANINSGSDGHDSITSTDQYCYEPSEASIDWSVTTAEGFDRPSDHHHHHQDHDRDVADVAQIMKVSSSSKGNNIGLLSCRREKAVSVGPNPVRLIMLPPAAPAAAPDQNRHPGGGAGPTKTLSPSSNSRMRHVGSRPGLAHNNKPPLAARMSVPFATSAQPVI</sequence>
<feature type="region of interest" description="Disordered" evidence="1">
    <location>
        <begin position="234"/>
        <end position="257"/>
    </location>
</feature>
<reference evidence="3" key="1">
    <citation type="submission" date="2025-08" db="UniProtKB">
        <authorList>
            <consortium name="RefSeq"/>
        </authorList>
    </citation>
    <scope>IDENTIFICATION</scope>
</reference>
<feature type="compositionally biased region" description="Low complexity" evidence="1">
    <location>
        <begin position="7"/>
        <end position="18"/>
    </location>
</feature>
<dbReference type="GeneID" id="110763658"/>
<dbReference type="AlphaFoldDB" id="A0A6P5T4U6"/>
<dbReference type="RefSeq" id="XP_021822182.1">
    <property type="nucleotide sequence ID" value="XM_021966490.1"/>
</dbReference>
<dbReference type="KEGG" id="pavi:110763658"/>
<dbReference type="GO" id="GO:0009638">
    <property type="term" value="P:phototropism"/>
    <property type="evidence" value="ECO:0007669"/>
    <property type="project" value="InterPro"/>
</dbReference>
<keyword evidence="2" id="KW-1185">Reference proteome</keyword>
<evidence type="ECO:0000256" key="1">
    <source>
        <dbReference type="SAM" id="MobiDB-lite"/>
    </source>
</evidence>
<feature type="region of interest" description="Disordered" evidence="1">
    <location>
        <begin position="1"/>
        <end position="26"/>
    </location>
</feature>
<dbReference type="InterPro" id="IPR039615">
    <property type="entry name" value="PKS"/>
</dbReference>
<feature type="region of interest" description="Disordered" evidence="1">
    <location>
        <begin position="501"/>
        <end position="551"/>
    </location>
</feature>